<protein>
    <submittedName>
        <fullName evidence="1">Uncharacterized protein</fullName>
    </submittedName>
</protein>
<dbReference type="AlphaFoldDB" id="A0A2S7YLH3"/>
<dbReference type="OrthoDB" id="4859996at2759"/>
<proteinExistence type="predicted"/>
<gene>
    <name evidence="1" type="ORF">BB8028_0006g11080</name>
</gene>
<sequence>MNAAIDRSGCTKSRTETTTDTPLLRHNGLVYTHPECMRDVPLEKIDRYHPYWEKFWPDLQALVKQRQQFWMDRYNADREVDDKSKRYYYNRQVNRGTTILAFLADGEISPFQLLSKPCMTIVGKRSISSYNTLYQLCHTIEELAKFKLDVEPIDWLRQRLHALREEQVPKFNLSRIIADFYHDPELAILRSKSGFKSIGRPLSQTNDNSKIRHVLKRKASLSTATSETSLGAAGWQPDLELKNNECVSKRRNKLECLQNCRALDDLLANYCRANWRELAMRNPSEELTRLTSITQMMADQNQRQELQLCRVKDMELVNQTWLKIHSMVEASTGKQPNRSRFSSLRLPDENLVRLSTDFNFW</sequence>
<name>A0A2S7YLH3_BEABA</name>
<organism evidence="1 2">
    <name type="scientific">Beauveria bassiana</name>
    <name type="common">White muscardine disease fungus</name>
    <name type="synonym">Tritirachium shiotae</name>
    <dbReference type="NCBI Taxonomy" id="176275"/>
    <lineage>
        <taxon>Eukaryota</taxon>
        <taxon>Fungi</taxon>
        <taxon>Dikarya</taxon>
        <taxon>Ascomycota</taxon>
        <taxon>Pezizomycotina</taxon>
        <taxon>Sordariomycetes</taxon>
        <taxon>Hypocreomycetidae</taxon>
        <taxon>Hypocreales</taxon>
        <taxon>Cordycipitaceae</taxon>
        <taxon>Beauveria</taxon>
    </lineage>
</organism>
<evidence type="ECO:0000313" key="2">
    <source>
        <dbReference type="Proteomes" id="UP000237441"/>
    </source>
</evidence>
<reference evidence="1 2" key="1">
    <citation type="submission" date="2016-07" db="EMBL/GenBank/DDBJ databases">
        <title>Comparative genomics of the entomopathogenic fungus Beauveria bassiana.</title>
        <authorList>
            <person name="Valero Jimenez C.A."/>
            <person name="Zwaan B.J."/>
            <person name="Van Kan J.A."/>
            <person name="Takken W."/>
            <person name="Debets A.J."/>
            <person name="Schoustra S.E."/>
            <person name="Koenraadt C.J."/>
        </authorList>
    </citation>
    <scope>NUCLEOTIDE SEQUENCE [LARGE SCALE GENOMIC DNA]</scope>
    <source>
        <strain evidence="1 2">ARSEF 8028</strain>
    </source>
</reference>
<accession>A0A2S7YLH3</accession>
<dbReference type="Proteomes" id="UP000237441">
    <property type="component" value="Unassembled WGS sequence"/>
</dbReference>
<evidence type="ECO:0000313" key="1">
    <source>
        <dbReference type="EMBL" id="PQK16789.1"/>
    </source>
</evidence>
<dbReference type="EMBL" id="JRHA01000006">
    <property type="protein sequence ID" value="PQK16789.1"/>
    <property type="molecule type" value="Genomic_DNA"/>
</dbReference>
<comment type="caution">
    <text evidence="1">The sequence shown here is derived from an EMBL/GenBank/DDBJ whole genome shotgun (WGS) entry which is preliminary data.</text>
</comment>